<dbReference type="PANTHER" id="PTHR43580:SF2">
    <property type="entry name" value="CYTOKINE-LIKE NUCLEAR FACTOR N-PAC"/>
    <property type="match status" value="1"/>
</dbReference>
<dbReference type="SUPFAM" id="SSF51735">
    <property type="entry name" value="NAD(P)-binding Rossmann-fold domains"/>
    <property type="match status" value="1"/>
</dbReference>
<gene>
    <name evidence="7" type="primary">mmsB</name>
    <name evidence="7" type="ORF">RW1_036_00050</name>
</gene>
<sequence>MLIGFAGLGRMGRPMAANLARAGHTILAYDPGPNKGAPKGITVVGSAVELTEASLTISMLPDGATTRALVVEGLTGAADGHLHVVMGTVGPEVVREMAGAERMDIIDAPVSGSVSMAETATITTMVGGSTEQFERIRPVLAAMTSAQFHTGPAGSGSAAKLAVNAVLAALSQGIAEGLLIAEAGDLDLKVFYDVLRNSAAGAPYVGYKEQAFLSPGAAGVAAPVSLIRKDLGLALDLAHRQQLSLPGAEAAYMVLGDATEAGLGDEDMAQVLAALRLRNALPIS</sequence>
<organism evidence="7 8">
    <name type="scientific">Rhodococcus wratislaviensis NBRC 100605</name>
    <dbReference type="NCBI Taxonomy" id="1219028"/>
    <lineage>
        <taxon>Bacteria</taxon>
        <taxon>Bacillati</taxon>
        <taxon>Actinomycetota</taxon>
        <taxon>Actinomycetes</taxon>
        <taxon>Mycobacteriales</taxon>
        <taxon>Nocardiaceae</taxon>
        <taxon>Rhodococcus</taxon>
    </lineage>
</organism>
<dbReference type="RefSeq" id="WP_037235393.1">
    <property type="nucleotide sequence ID" value="NZ_BAWF01000036.1"/>
</dbReference>
<dbReference type="Proteomes" id="UP000019491">
    <property type="component" value="Unassembled WGS sequence"/>
</dbReference>
<dbReference type="SUPFAM" id="SSF48179">
    <property type="entry name" value="6-phosphogluconate dehydrogenase C-terminal domain-like"/>
    <property type="match status" value="1"/>
</dbReference>
<dbReference type="AlphaFoldDB" id="X0R7Q8"/>
<dbReference type="InterPro" id="IPR015815">
    <property type="entry name" value="HIBADH-related"/>
</dbReference>
<evidence type="ECO:0000313" key="8">
    <source>
        <dbReference type="Proteomes" id="UP000019491"/>
    </source>
</evidence>
<evidence type="ECO:0000256" key="4">
    <source>
        <dbReference type="PIRSR" id="PIRSR000103-1"/>
    </source>
</evidence>
<name>X0R7Q8_RHOWR</name>
<keyword evidence="3" id="KW-0520">NAD</keyword>
<dbReference type="GO" id="GO:0016491">
    <property type="term" value="F:oxidoreductase activity"/>
    <property type="evidence" value="ECO:0007669"/>
    <property type="project" value="UniProtKB-KW"/>
</dbReference>
<feature type="active site" evidence="4">
    <location>
        <position position="160"/>
    </location>
</feature>
<dbReference type="InterPro" id="IPR051265">
    <property type="entry name" value="HIBADH-related_NP60_sf"/>
</dbReference>
<dbReference type="PANTHER" id="PTHR43580">
    <property type="entry name" value="OXIDOREDUCTASE GLYR1-RELATED"/>
    <property type="match status" value="1"/>
</dbReference>
<feature type="domain" description="6-phosphogluconate dehydrogenase NADP-binding" evidence="5">
    <location>
        <begin position="3"/>
        <end position="150"/>
    </location>
</feature>
<dbReference type="Gene3D" id="3.40.50.720">
    <property type="entry name" value="NAD(P)-binding Rossmann-like Domain"/>
    <property type="match status" value="1"/>
</dbReference>
<dbReference type="InterPro" id="IPR006115">
    <property type="entry name" value="6PGDH_NADP-bd"/>
</dbReference>
<dbReference type="Pfam" id="PF14833">
    <property type="entry name" value="NAD_binding_11"/>
    <property type="match status" value="1"/>
</dbReference>
<dbReference type="InterPro" id="IPR036291">
    <property type="entry name" value="NAD(P)-bd_dom_sf"/>
</dbReference>
<dbReference type="GO" id="GO:0051287">
    <property type="term" value="F:NAD binding"/>
    <property type="evidence" value="ECO:0007669"/>
    <property type="project" value="InterPro"/>
</dbReference>
<evidence type="ECO:0000256" key="3">
    <source>
        <dbReference type="ARBA" id="ARBA00023027"/>
    </source>
</evidence>
<keyword evidence="8" id="KW-1185">Reference proteome</keyword>
<dbReference type="InterPro" id="IPR008927">
    <property type="entry name" value="6-PGluconate_DH-like_C_sf"/>
</dbReference>
<accession>X0R7Q8</accession>
<keyword evidence="2" id="KW-0560">Oxidoreductase</keyword>
<evidence type="ECO:0000256" key="2">
    <source>
        <dbReference type="ARBA" id="ARBA00023002"/>
    </source>
</evidence>
<dbReference type="GO" id="GO:0050661">
    <property type="term" value="F:NADP binding"/>
    <property type="evidence" value="ECO:0007669"/>
    <property type="project" value="InterPro"/>
</dbReference>
<protein>
    <submittedName>
        <fullName evidence="7">3-hydroxyisobutyrate dehydrogenase</fullName>
    </submittedName>
</protein>
<evidence type="ECO:0000313" key="7">
    <source>
        <dbReference type="EMBL" id="GAF46980.1"/>
    </source>
</evidence>
<evidence type="ECO:0000256" key="1">
    <source>
        <dbReference type="ARBA" id="ARBA00009080"/>
    </source>
</evidence>
<reference evidence="7 8" key="1">
    <citation type="submission" date="2014-02" db="EMBL/GenBank/DDBJ databases">
        <title>Whole genome shotgun sequence of Rhodococcus wratislaviensis NBRC 100605.</title>
        <authorList>
            <person name="Hosoyama A."/>
            <person name="Tsuchikane K."/>
            <person name="Yoshida I."/>
            <person name="Ohji S."/>
            <person name="Ichikawa N."/>
            <person name="Yamazoe A."/>
            <person name="Fujita N."/>
        </authorList>
    </citation>
    <scope>NUCLEOTIDE SEQUENCE [LARGE SCALE GENOMIC DNA]</scope>
    <source>
        <strain evidence="7 8">NBRC 100605</strain>
    </source>
</reference>
<dbReference type="PIRSF" id="PIRSF000103">
    <property type="entry name" value="HIBADH"/>
    <property type="match status" value="1"/>
</dbReference>
<comment type="caution">
    <text evidence="7">The sequence shown here is derived from an EMBL/GenBank/DDBJ whole genome shotgun (WGS) entry which is preliminary data.</text>
</comment>
<dbReference type="Pfam" id="PF03446">
    <property type="entry name" value="NAD_binding_2"/>
    <property type="match status" value="1"/>
</dbReference>
<dbReference type="OrthoDB" id="3185659at2"/>
<comment type="similarity">
    <text evidence="1">Belongs to the HIBADH-related family.</text>
</comment>
<dbReference type="EMBL" id="BAWF01000036">
    <property type="protein sequence ID" value="GAF46980.1"/>
    <property type="molecule type" value="Genomic_DNA"/>
</dbReference>
<evidence type="ECO:0000259" key="6">
    <source>
        <dbReference type="Pfam" id="PF14833"/>
    </source>
</evidence>
<proteinExistence type="inferred from homology"/>
<evidence type="ECO:0000259" key="5">
    <source>
        <dbReference type="Pfam" id="PF03446"/>
    </source>
</evidence>
<dbReference type="InterPro" id="IPR029154">
    <property type="entry name" value="HIBADH-like_NADP-bd"/>
</dbReference>
<dbReference type="InterPro" id="IPR013328">
    <property type="entry name" value="6PGD_dom2"/>
</dbReference>
<feature type="domain" description="3-hydroxyisobutyrate dehydrogenase-like NAD-binding" evidence="6">
    <location>
        <begin position="154"/>
        <end position="274"/>
    </location>
</feature>
<dbReference type="Gene3D" id="1.10.1040.10">
    <property type="entry name" value="N-(1-d-carboxylethyl)-l-norvaline Dehydrogenase, domain 2"/>
    <property type="match status" value="1"/>
</dbReference>